<dbReference type="EMBL" id="CATOUU010000909">
    <property type="protein sequence ID" value="CAI9958757.1"/>
    <property type="molecule type" value="Genomic_DNA"/>
</dbReference>
<evidence type="ECO:0000313" key="1">
    <source>
        <dbReference type="EMBL" id="CAI9958757.1"/>
    </source>
</evidence>
<dbReference type="EMBL" id="CAXDID020000076">
    <property type="protein sequence ID" value="CAL6016451.1"/>
    <property type="molecule type" value="Genomic_DNA"/>
</dbReference>
<gene>
    <name evidence="2" type="ORF">HINF_LOCUS25514</name>
    <name evidence="1" type="ORF">HINF_LOCUS46402</name>
</gene>
<keyword evidence="3" id="KW-1185">Reference proteome</keyword>
<name>A0AA86QQR2_9EUKA</name>
<dbReference type="Proteomes" id="UP001642409">
    <property type="component" value="Unassembled WGS sequence"/>
</dbReference>
<sequence>MHSQYPNQCSMDHLINKKRTMTKLNFELKGKYKKSIRMEYLHTPDQLKHMYPYKLNQIYVVNININKSYNVDYILFNLWDMHNPKYLNKFHHLLCKQEYFSLLLWKYQN</sequence>
<proteinExistence type="predicted"/>
<dbReference type="AlphaFoldDB" id="A0AA86QQR2"/>
<protein>
    <submittedName>
        <fullName evidence="2">Hypothetical_protein</fullName>
    </submittedName>
</protein>
<comment type="caution">
    <text evidence="1">The sequence shown here is derived from an EMBL/GenBank/DDBJ whole genome shotgun (WGS) entry which is preliminary data.</text>
</comment>
<accession>A0AA86QQR2</accession>
<evidence type="ECO:0000313" key="3">
    <source>
        <dbReference type="Proteomes" id="UP001642409"/>
    </source>
</evidence>
<reference evidence="2 3" key="2">
    <citation type="submission" date="2024-07" db="EMBL/GenBank/DDBJ databases">
        <authorList>
            <person name="Akdeniz Z."/>
        </authorList>
    </citation>
    <scope>NUCLEOTIDE SEQUENCE [LARGE SCALE GENOMIC DNA]</scope>
</reference>
<evidence type="ECO:0000313" key="2">
    <source>
        <dbReference type="EMBL" id="CAL6016451.1"/>
    </source>
</evidence>
<reference evidence="1" key="1">
    <citation type="submission" date="2023-06" db="EMBL/GenBank/DDBJ databases">
        <authorList>
            <person name="Kurt Z."/>
        </authorList>
    </citation>
    <scope>NUCLEOTIDE SEQUENCE</scope>
</reference>
<organism evidence="1">
    <name type="scientific">Hexamita inflata</name>
    <dbReference type="NCBI Taxonomy" id="28002"/>
    <lineage>
        <taxon>Eukaryota</taxon>
        <taxon>Metamonada</taxon>
        <taxon>Diplomonadida</taxon>
        <taxon>Hexamitidae</taxon>
        <taxon>Hexamitinae</taxon>
        <taxon>Hexamita</taxon>
    </lineage>
</organism>